<dbReference type="InterPro" id="IPR011249">
    <property type="entry name" value="Metalloenz_LuxS/M16"/>
</dbReference>
<dbReference type="PANTHER" id="PTHR11851">
    <property type="entry name" value="METALLOPROTEASE"/>
    <property type="match status" value="1"/>
</dbReference>
<gene>
    <name evidence="2" type="ORF">F1559_004271</name>
</gene>
<dbReference type="InterPro" id="IPR050361">
    <property type="entry name" value="MPP/UQCRC_Complex"/>
</dbReference>
<evidence type="ECO:0000259" key="1">
    <source>
        <dbReference type="Pfam" id="PF05193"/>
    </source>
</evidence>
<dbReference type="Proteomes" id="UP000530660">
    <property type="component" value="Unassembled WGS sequence"/>
</dbReference>
<feature type="domain" description="Peptidase M16 C-terminal" evidence="1">
    <location>
        <begin position="301"/>
        <end position="480"/>
    </location>
</feature>
<dbReference type="InterPro" id="IPR007863">
    <property type="entry name" value="Peptidase_M16_C"/>
</dbReference>
<proteinExistence type="predicted"/>
<reference evidence="2 3" key="1">
    <citation type="journal article" date="2020" name="J. Phycol.">
        <title>Comparative genome analysis reveals Cyanidiococcus gen. nov., a new extremophilic red algal genus sister to Cyanidioschyzon (Cyanidioschyzonaceae, Rhodophyta).</title>
        <authorList>
            <person name="Liu S.-L."/>
            <person name="Chiang Y.-R."/>
            <person name="Yoon H.S."/>
            <person name="Fu H.-Y."/>
        </authorList>
    </citation>
    <scope>NUCLEOTIDE SEQUENCE [LARGE SCALE GENOMIC DNA]</scope>
    <source>
        <strain evidence="2 3">THAL066</strain>
    </source>
</reference>
<dbReference type="SUPFAM" id="SSF63411">
    <property type="entry name" value="LuxS/MPP-like metallohydrolase"/>
    <property type="match status" value="2"/>
</dbReference>
<dbReference type="EMBL" id="VWRR01000004">
    <property type="protein sequence ID" value="KAF6004244.1"/>
    <property type="molecule type" value="Genomic_DNA"/>
</dbReference>
<name>A0A7J7INV6_9RHOD</name>
<evidence type="ECO:0000313" key="2">
    <source>
        <dbReference type="EMBL" id="KAF6004244.1"/>
    </source>
</evidence>
<dbReference type="OrthoDB" id="4365at2759"/>
<protein>
    <recommendedName>
        <fullName evidence="1">Peptidase M16 C-terminal domain-containing protein</fullName>
    </recommendedName>
</protein>
<dbReference type="AlphaFoldDB" id="A0A7J7INV6"/>
<comment type="caution">
    <text evidence="2">The sequence shown here is derived from an EMBL/GenBank/DDBJ whole genome shotgun (WGS) entry which is preliminary data.</text>
</comment>
<dbReference type="GO" id="GO:0046872">
    <property type="term" value="F:metal ion binding"/>
    <property type="evidence" value="ECO:0007669"/>
    <property type="project" value="InterPro"/>
</dbReference>
<evidence type="ECO:0000313" key="3">
    <source>
        <dbReference type="Proteomes" id="UP000530660"/>
    </source>
</evidence>
<accession>A0A7J7INV6</accession>
<sequence>MFGSLCVPKKRFTTLQTTKEKNRRPTDLYAWTVVLQPKRGLSNLSERRKQSRSLRPTFLVSRSEFPPLWWRRLGGAIVLSAGLFTGIWAQSTPGTRPAVAQVSTCAETSGPVAELGPAPWETLTFPALPPLPTLEPLYEETFKNGLHLLILEDHQVPLVNGFLLSEVGSWLDPPEKIGLADTAAALLREGGSIAHSATDLDEFLANRAASIETSSGVKSFQIAFQSEPSDLESVLRAMASLVRAPLFPATKLELVKQRQHASIARRNDEPGLVLRRAFSKLIYGKDSPFAREPTDETIDHVQREDLVRFHAENFGPDSNTFLVLYGDLDQGDARRLAADTFGDWPRLFNPKRSTLPPVPDPNPEASFVLLADKPGLTQAQVVLGEIGGTFRDSLYASLDVINALMNGLGGRLFDELRSRQGLAYSVYGVWSPKYNYPGVFMAGGETETTQVPALIDGIETELRRLDNELVSSNELTYAKDFVLNSMVFELAPNKSEMLRRLVLYRFHGYPDDFLVQLRSAIEQVNALSIQRAARERIRDESFVILVLGDRAKLEPILRSHFGPDLVHLYPLDR</sequence>
<dbReference type="Pfam" id="PF05193">
    <property type="entry name" value="Peptidase_M16_C"/>
    <property type="match status" value="1"/>
</dbReference>
<dbReference type="PANTHER" id="PTHR11851:SF225">
    <property type="entry name" value="NON-PEPTIDASE HOMOLOG YMXG"/>
    <property type="match status" value="1"/>
</dbReference>
<dbReference type="Gene3D" id="3.30.830.10">
    <property type="entry name" value="Metalloenzyme, LuxS/M16 peptidase-like"/>
    <property type="match status" value="2"/>
</dbReference>
<organism evidence="2 3">
    <name type="scientific">Cyanidiococcus yangmingshanensis</name>
    <dbReference type="NCBI Taxonomy" id="2690220"/>
    <lineage>
        <taxon>Eukaryota</taxon>
        <taxon>Rhodophyta</taxon>
        <taxon>Bangiophyceae</taxon>
        <taxon>Cyanidiales</taxon>
        <taxon>Cyanidiaceae</taxon>
        <taxon>Cyanidiococcus</taxon>
    </lineage>
</organism>
<keyword evidence="3" id="KW-1185">Reference proteome</keyword>